<dbReference type="PANTHER" id="PTHR43132">
    <property type="entry name" value="ARSENICAL RESISTANCE OPERON REPRESSOR ARSR-RELATED"/>
    <property type="match status" value="1"/>
</dbReference>
<keyword evidence="7" id="KW-1185">Reference proteome</keyword>
<dbReference type="Proteomes" id="UP000003195">
    <property type="component" value="Unassembled WGS sequence"/>
</dbReference>
<protein>
    <submittedName>
        <fullName evidence="6">Transcriptional regulator, ArsR family</fullName>
    </submittedName>
</protein>
<dbReference type="PROSITE" id="PS50987">
    <property type="entry name" value="HTH_ARSR_2"/>
    <property type="match status" value="1"/>
</dbReference>
<dbReference type="InterPro" id="IPR001845">
    <property type="entry name" value="HTH_ArsR_DNA-bd_dom"/>
</dbReference>
<evidence type="ECO:0000313" key="6">
    <source>
        <dbReference type="EMBL" id="EFQ04716.1"/>
    </source>
</evidence>
<dbReference type="InterPro" id="IPR011991">
    <property type="entry name" value="ArsR-like_HTH"/>
</dbReference>
<dbReference type="OrthoDB" id="9794330at2"/>
<dbReference type="Gene3D" id="1.10.10.10">
    <property type="entry name" value="Winged helix-like DNA-binding domain superfamily/Winged helix DNA-binding domain"/>
    <property type="match status" value="1"/>
</dbReference>
<proteinExistence type="predicted"/>
<evidence type="ECO:0000256" key="1">
    <source>
        <dbReference type="ARBA" id="ARBA00023015"/>
    </source>
</evidence>
<dbReference type="InterPro" id="IPR036390">
    <property type="entry name" value="WH_DNA-bd_sf"/>
</dbReference>
<dbReference type="RefSeq" id="WP_006941298.1">
    <property type="nucleotide sequence ID" value="NZ_GL538185.1"/>
</dbReference>
<evidence type="ECO:0000256" key="2">
    <source>
        <dbReference type="ARBA" id="ARBA00023125"/>
    </source>
</evidence>
<keyword evidence="2" id="KW-0238">DNA-binding</keyword>
<evidence type="ECO:0000256" key="3">
    <source>
        <dbReference type="ARBA" id="ARBA00023163"/>
    </source>
</evidence>
<keyword evidence="3" id="KW-0804">Transcription</keyword>
<accession>E2ZAK5</accession>
<dbReference type="EMBL" id="AECS01000011">
    <property type="protein sequence ID" value="EFQ04716.1"/>
    <property type="molecule type" value="Genomic_DNA"/>
</dbReference>
<dbReference type="HOGENOM" id="CLU_097806_7_4_9"/>
<dbReference type="Pfam" id="PF01022">
    <property type="entry name" value="HTH_5"/>
    <property type="match status" value="1"/>
</dbReference>
<dbReference type="PANTHER" id="PTHR43132:SF6">
    <property type="entry name" value="HTH-TYPE TRANSCRIPTIONAL REPRESSOR CZRA"/>
    <property type="match status" value="1"/>
</dbReference>
<dbReference type="SMART" id="SM00418">
    <property type="entry name" value="HTH_ARSR"/>
    <property type="match status" value="1"/>
</dbReference>
<dbReference type="SUPFAM" id="SSF46785">
    <property type="entry name" value="Winged helix' DNA-binding domain"/>
    <property type="match status" value="1"/>
</dbReference>
<dbReference type="InterPro" id="IPR036388">
    <property type="entry name" value="WH-like_DNA-bd_sf"/>
</dbReference>
<feature type="region of interest" description="Disordered" evidence="4">
    <location>
        <begin position="1"/>
        <end position="20"/>
    </location>
</feature>
<dbReference type="STRING" id="706434.HMPREF9429_00468"/>
<comment type="caution">
    <text evidence="6">The sequence shown here is derived from an EMBL/GenBank/DDBJ whole genome shotgun (WGS) entry which is preliminary data.</text>
</comment>
<reference evidence="6 7" key="1">
    <citation type="submission" date="2010-08" db="EMBL/GenBank/DDBJ databases">
        <authorList>
            <person name="Weinstock G."/>
            <person name="Sodergren E."/>
            <person name="Clifton S."/>
            <person name="Fulton L."/>
            <person name="Fulton B."/>
            <person name="Courtney L."/>
            <person name="Fronick C."/>
            <person name="Harrison M."/>
            <person name="Strong C."/>
            <person name="Farmer C."/>
            <person name="Delahaunty K."/>
            <person name="Markovic C."/>
            <person name="Hall O."/>
            <person name="Minx P."/>
            <person name="Tomlinson C."/>
            <person name="Mitreva M."/>
            <person name="Hou S."/>
            <person name="Chen J."/>
            <person name="Wollam A."/>
            <person name="Pepin K.H."/>
            <person name="Johnson M."/>
            <person name="Bhonagiri V."/>
            <person name="Zhang X."/>
            <person name="Suruliraj S."/>
            <person name="Warren W."/>
            <person name="Chinwalla A."/>
            <person name="Mardis E.R."/>
            <person name="Wilson R.K."/>
        </authorList>
    </citation>
    <scope>NUCLEOTIDE SEQUENCE [LARGE SCALE GENOMIC DNA]</scope>
    <source>
        <strain evidence="6 7">F0359</strain>
    </source>
</reference>
<dbReference type="GO" id="GO:0003677">
    <property type="term" value="F:DNA binding"/>
    <property type="evidence" value="ECO:0007669"/>
    <property type="project" value="UniProtKB-KW"/>
</dbReference>
<evidence type="ECO:0000259" key="5">
    <source>
        <dbReference type="PROSITE" id="PS50987"/>
    </source>
</evidence>
<feature type="domain" description="HTH arsR-type" evidence="5">
    <location>
        <begin position="24"/>
        <end position="116"/>
    </location>
</feature>
<dbReference type="GO" id="GO:0003700">
    <property type="term" value="F:DNA-binding transcription factor activity"/>
    <property type="evidence" value="ECO:0007669"/>
    <property type="project" value="InterPro"/>
</dbReference>
<dbReference type="NCBIfam" id="NF033788">
    <property type="entry name" value="HTH_metalloreg"/>
    <property type="match status" value="1"/>
</dbReference>
<dbReference type="eggNOG" id="COG0640">
    <property type="taxonomic scope" value="Bacteria"/>
</dbReference>
<evidence type="ECO:0000313" key="7">
    <source>
        <dbReference type="Proteomes" id="UP000003195"/>
    </source>
</evidence>
<evidence type="ECO:0000256" key="4">
    <source>
        <dbReference type="SAM" id="MobiDB-lite"/>
    </source>
</evidence>
<dbReference type="AlphaFoldDB" id="E2ZAK5"/>
<gene>
    <name evidence="6" type="ORF">HMPREF9429_00468</name>
</gene>
<dbReference type="CDD" id="cd00090">
    <property type="entry name" value="HTH_ARSR"/>
    <property type="match status" value="1"/>
</dbReference>
<name>E2ZAK5_9FIRM</name>
<organism evidence="6 7">
    <name type="scientific">Megasphaera micronuciformis F0359</name>
    <dbReference type="NCBI Taxonomy" id="706434"/>
    <lineage>
        <taxon>Bacteria</taxon>
        <taxon>Bacillati</taxon>
        <taxon>Bacillota</taxon>
        <taxon>Negativicutes</taxon>
        <taxon>Veillonellales</taxon>
        <taxon>Veillonellaceae</taxon>
        <taxon>Megasphaera</taxon>
    </lineage>
</organism>
<dbReference type="InterPro" id="IPR051011">
    <property type="entry name" value="Metal_resp_trans_reg"/>
</dbReference>
<sequence>MSDNDKVTLPTEASDVTQGDGPVLEERYIQPLADIYKVLGDPTRLRILHVLLHNEVCVYDISRKIDMGQSAVSHQLRILRNARLVQFRRAGKEVYYSLADRHVYTLLEVGLEHVSE</sequence>
<keyword evidence="1" id="KW-0805">Transcription regulation</keyword>
<dbReference type="PRINTS" id="PR00778">
    <property type="entry name" value="HTHARSR"/>
</dbReference>